<comment type="caution">
    <text evidence="2">The sequence shown here is derived from an EMBL/GenBank/DDBJ whole genome shotgun (WGS) entry which is preliminary data.</text>
</comment>
<feature type="transmembrane region" description="Helical" evidence="1">
    <location>
        <begin position="112"/>
        <end position="136"/>
    </location>
</feature>
<protein>
    <submittedName>
        <fullName evidence="2">DUF3180 domain-containing protein</fullName>
    </submittedName>
</protein>
<evidence type="ECO:0000313" key="2">
    <source>
        <dbReference type="EMBL" id="RJT85099.1"/>
    </source>
</evidence>
<keyword evidence="1" id="KW-0472">Membrane</keyword>
<reference evidence="2 3" key="1">
    <citation type="submission" date="2018-09" db="EMBL/GenBank/DDBJ databases">
        <title>Novel species of Cryobacterium.</title>
        <authorList>
            <person name="Liu Q."/>
            <person name="Xin Y.-H."/>
        </authorList>
    </citation>
    <scope>NUCLEOTIDE SEQUENCE [LARGE SCALE GENOMIC DNA]</scope>
    <source>
        <strain evidence="2 3">Hh39</strain>
    </source>
</reference>
<sequence>MKRSRPTPLIALGLLGFVLGLLVEIAAAASGRAIIVPPVTLPLTLIVVGIVVVILAWPIRQVTRGRGRRLVDPFRAMRVAVLAKASSLSGSLVLGAGLGIVAFILTRSVVPAVALLWLAIATAFGAGILLVGGLVAEKFCTLPPDDDESQPGGERA</sequence>
<dbReference type="EMBL" id="QZVS01000096">
    <property type="protein sequence ID" value="RJT85099.1"/>
    <property type="molecule type" value="Genomic_DNA"/>
</dbReference>
<proteinExistence type="predicted"/>
<organism evidence="2 3">
    <name type="scientific">Cryobacterium melibiosiphilum</name>
    <dbReference type="NCBI Taxonomy" id="995039"/>
    <lineage>
        <taxon>Bacteria</taxon>
        <taxon>Bacillati</taxon>
        <taxon>Actinomycetota</taxon>
        <taxon>Actinomycetes</taxon>
        <taxon>Micrococcales</taxon>
        <taxon>Microbacteriaceae</taxon>
        <taxon>Cryobacterium</taxon>
    </lineage>
</organism>
<feature type="transmembrane region" description="Helical" evidence="1">
    <location>
        <begin position="41"/>
        <end position="59"/>
    </location>
</feature>
<evidence type="ECO:0000256" key="1">
    <source>
        <dbReference type="SAM" id="Phobius"/>
    </source>
</evidence>
<dbReference type="Pfam" id="PF11377">
    <property type="entry name" value="DUF3180"/>
    <property type="match status" value="1"/>
</dbReference>
<name>A0A3A5MJS0_9MICO</name>
<dbReference type="AlphaFoldDB" id="A0A3A5MJS0"/>
<accession>A0A3A5MJS0</accession>
<gene>
    <name evidence="2" type="ORF">D6T64_19330</name>
</gene>
<keyword evidence="1" id="KW-1133">Transmembrane helix</keyword>
<feature type="transmembrane region" description="Helical" evidence="1">
    <location>
        <begin position="79"/>
        <end position="106"/>
    </location>
</feature>
<dbReference type="RefSeq" id="WP_119976320.1">
    <property type="nucleotide sequence ID" value="NZ_JBHSQA010000004.1"/>
</dbReference>
<dbReference type="Proteomes" id="UP000272015">
    <property type="component" value="Unassembled WGS sequence"/>
</dbReference>
<keyword evidence="3" id="KW-1185">Reference proteome</keyword>
<evidence type="ECO:0000313" key="3">
    <source>
        <dbReference type="Proteomes" id="UP000272015"/>
    </source>
</evidence>
<keyword evidence="1" id="KW-0812">Transmembrane</keyword>
<dbReference type="InterPro" id="IPR021517">
    <property type="entry name" value="DUF3180"/>
</dbReference>